<keyword evidence="9" id="KW-0804">Transcription</keyword>
<accession>A0A3P8AIM8</accession>
<comment type="cofactor">
    <cofactor evidence="1">
        <name>Fe(2+)</name>
        <dbReference type="ChEBI" id="CHEBI:29033"/>
    </cofactor>
</comment>
<dbReference type="OrthoDB" id="424465at2759"/>
<keyword evidence="10" id="KW-0539">Nucleus</keyword>
<evidence type="ECO:0000256" key="9">
    <source>
        <dbReference type="ARBA" id="ARBA00023163"/>
    </source>
</evidence>
<feature type="domain" description="JmjC" evidence="13">
    <location>
        <begin position="54"/>
        <end position="228"/>
    </location>
</feature>
<dbReference type="SUPFAM" id="SSF51197">
    <property type="entry name" value="Clavaminate synthase-like"/>
    <property type="match status" value="1"/>
</dbReference>
<evidence type="ECO:0000256" key="3">
    <source>
        <dbReference type="ARBA" id="ARBA00022723"/>
    </source>
</evidence>
<evidence type="ECO:0000256" key="12">
    <source>
        <dbReference type="SAM" id="MobiDB-lite"/>
    </source>
</evidence>
<dbReference type="Gene3D" id="2.60.120.650">
    <property type="entry name" value="Cupin"/>
    <property type="match status" value="1"/>
</dbReference>
<accession>A0A183GAP4</accession>
<evidence type="ECO:0000256" key="2">
    <source>
        <dbReference type="ARBA" id="ARBA00004123"/>
    </source>
</evidence>
<gene>
    <name evidence="14" type="ORF">HPBE_LOCUS19105</name>
</gene>
<feature type="compositionally biased region" description="Low complexity" evidence="12">
    <location>
        <begin position="349"/>
        <end position="374"/>
    </location>
</feature>
<evidence type="ECO:0000259" key="13">
    <source>
        <dbReference type="PROSITE" id="PS51184"/>
    </source>
</evidence>
<feature type="compositionally biased region" description="Low complexity" evidence="12">
    <location>
        <begin position="280"/>
        <end position="295"/>
    </location>
</feature>
<keyword evidence="5" id="KW-0223">Dioxygenase</keyword>
<keyword evidence="4" id="KW-0156">Chromatin regulator</keyword>
<evidence type="ECO:0000256" key="11">
    <source>
        <dbReference type="ARBA" id="ARBA00038068"/>
    </source>
</evidence>
<dbReference type="Proteomes" id="UP000050761">
    <property type="component" value="Unassembled WGS sequence"/>
</dbReference>
<keyword evidence="6" id="KW-0560">Oxidoreductase</keyword>
<evidence type="ECO:0000256" key="5">
    <source>
        <dbReference type="ARBA" id="ARBA00022964"/>
    </source>
</evidence>
<comment type="subcellular location">
    <subcellularLocation>
        <location evidence="2">Nucleus</location>
    </subcellularLocation>
</comment>
<protein>
    <submittedName>
        <fullName evidence="16">JmjC domain-containing protein</fullName>
    </submittedName>
</protein>
<feature type="region of interest" description="Disordered" evidence="12">
    <location>
        <begin position="274"/>
        <end position="383"/>
    </location>
</feature>
<dbReference type="InterPro" id="IPR050910">
    <property type="entry name" value="JMJD6_ArgDemeth/LysHydrox"/>
</dbReference>
<dbReference type="PROSITE" id="PS51184">
    <property type="entry name" value="JMJC"/>
    <property type="match status" value="1"/>
</dbReference>
<evidence type="ECO:0000256" key="6">
    <source>
        <dbReference type="ARBA" id="ARBA00023002"/>
    </source>
</evidence>
<feature type="compositionally biased region" description="Basic and acidic residues" evidence="12">
    <location>
        <begin position="297"/>
        <end position="319"/>
    </location>
</feature>
<dbReference type="WBParaSite" id="HPBE_0001910601-mRNA-1">
    <property type="protein sequence ID" value="HPBE_0001910601-mRNA-1"/>
    <property type="gene ID" value="HPBE_0001910601"/>
</dbReference>
<name>A0A183GAP4_HELPZ</name>
<evidence type="ECO:0000256" key="8">
    <source>
        <dbReference type="ARBA" id="ARBA00023015"/>
    </source>
</evidence>
<dbReference type="PANTHER" id="PTHR12480:SF32">
    <property type="entry name" value="BIFUNCTIONAL ARGININE DEMETHYLASE AND LYSYL-HYDROXYLASE JMJD6"/>
    <property type="match status" value="1"/>
</dbReference>
<dbReference type="EMBL" id="UZAH01031141">
    <property type="protein sequence ID" value="VDP14047.1"/>
    <property type="molecule type" value="Genomic_DNA"/>
</dbReference>
<dbReference type="GO" id="GO:0005737">
    <property type="term" value="C:cytoplasm"/>
    <property type="evidence" value="ECO:0007669"/>
    <property type="project" value="TreeGrafter"/>
</dbReference>
<sequence length="418" mass="47562">MNLSRKYANAFFKCGEGPGEKPVYLKFKYFAEYMRENEDDSPLYIFDPDFGTRKRSADMLNDYHVPRFFEDDLFELLGTHTKRPPYRYPVISKFRWIVIGPARSGTNIHIDPLGTSAWNALIQGHKRWVFIHPDAPSELVHIPKGQRGIHPKEAVTWFSTVYKRIRDGDWPFDKYPVLECRQNPGETLFVPCGWWHVVINEDNTVAVTQNFCSPVNLIHVYPTILKERPGFTRIFLERLNEERPDLLPTVYDSLLHSEPILDGYLSDTTVELDPAEVESDSSVSVYSTDSSGLSSESEDRHCEEMGGGDRMDRAEEGKRRAIRVVADKGDEEAESYDEDDDEDDESEDSGVSSGDHSSSVDDSLALSSGSSEETSSNDEIFRRPVSKIDLFTGAMTTDYRSKIASGLQLLTFRQVRLL</sequence>
<dbReference type="GO" id="GO:0033749">
    <property type="term" value="F:histone H4R3 demethylase activity"/>
    <property type="evidence" value="ECO:0007669"/>
    <property type="project" value="TreeGrafter"/>
</dbReference>
<dbReference type="SMART" id="SM00558">
    <property type="entry name" value="JmjC"/>
    <property type="match status" value="1"/>
</dbReference>
<dbReference type="AlphaFoldDB" id="A0A183GAP4"/>
<reference evidence="14 15" key="1">
    <citation type="submission" date="2018-11" db="EMBL/GenBank/DDBJ databases">
        <authorList>
            <consortium name="Pathogen Informatics"/>
        </authorList>
    </citation>
    <scope>NUCLEOTIDE SEQUENCE [LARGE SCALE GENOMIC DNA]</scope>
</reference>
<dbReference type="PANTHER" id="PTHR12480">
    <property type="entry name" value="ARGININE DEMETHYLASE AND LYSYL-HYDROXYLASE JMJD"/>
    <property type="match status" value="1"/>
</dbReference>
<evidence type="ECO:0000256" key="10">
    <source>
        <dbReference type="ARBA" id="ARBA00023242"/>
    </source>
</evidence>
<keyword evidence="3" id="KW-0479">Metal-binding</keyword>
<evidence type="ECO:0000256" key="7">
    <source>
        <dbReference type="ARBA" id="ARBA00023004"/>
    </source>
</evidence>
<keyword evidence="15" id="KW-1185">Reference proteome</keyword>
<evidence type="ECO:0000256" key="4">
    <source>
        <dbReference type="ARBA" id="ARBA00022853"/>
    </source>
</evidence>
<evidence type="ECO:0000313" key="16">
    <source>
        <dbReference type="WBParaSite" id="HPBE_0001910601-mRNA-1"/>
    </source>
</evidence>
<feature type="compositionally biased region" description="Acidic residues" evidence="12">
    <location>
        <begin position="329"/>
        <end position="348"/>
    </location>
</feature>
<evidence type="ECO:0000256" key="1">
    <source>
        <dbReference type="ARBA" id="ARBA00001954"/>
    </source>
</evidence>
<evidence type="ECO:0000313" key="15">
    <source>
        <dbReference type="Proteomes" id="UP000050761"/>
    </source>
</evidence>
<reference evidence="16" key="2">
    <citation type="submission" date="2019-09" db="UniProtKB">
        <authorList>
            <consortium name="WormBaseParasite"/>
        </authorList>
    </citation>
    <scope>IDENTIFICATION</scope>
</reference>
<keyword evidence="8" id="KW-0805">Transcription regulation</keyword>
<comment type="similarity">
    <text evidence="11">Belongs to the JMJD6 family.</text>
</comment>
<evidence type="ECO:0000313" key="14">
    <source>
        <dbReference type="EMBL" id="VDP14047.1"/>
    </source>
</evidence>
<dbReference type="GO" id="GO:0005634">
    <property type="term" value="C:nucleus"/>
    <property type="evidence" value="ECO:0007669"/>
    <property type="project" value="UniProtKB-SubCell"/>
</dbReference>
<dbReference type="Pfam" id="PF02373">
    <property type="entry name" value="JmjC"/>
    <property type="match status" value="1"/>
</dbReference>
<dbReference type="InterPro" id="IPR003347">
    <property type="entry name" value="JmjC_dom"/>
</dbReference>
<dbReference type="GO" id="GO:0106140">
    <property type="term" value="F:P-TEFb complex binding"/>
    <property type="evidence" value="ECO:0007669"/>
    <property type="project" value="TreeGrafter"/>
</dbReference>
<dbReference type="GO" id="GO:0046872">
    <property type="term" value="F:metal ion binding"/>
    <property type="evidence" value="ECO:0007669"/>
    <property type="project" value="UniProtKB-KW"/>
</dbReference>
<organism evidence="15 16">
    <name type="scientific">Heligmosomoides polygyrus</name>
    <name type="common">Parasitic roundworm</name>
    <dbReference type="NCBI Taxonomy" id="6339"/>
    <lineage>
        <taxon>Eukaryota</taxon>
        <taxon>Metazoa</taxon>
        <taxon>Ecdysozoa</taxon>
        <taxon>Nematoda</taxon>
        <taxon>Chromadorea</taxon>
        <taxon>Rhabditida</taxon>
        <taxon>Rhabditina</taxon>
        <taxon>Rhabditomorpha</taxon>
        <taxon>Strongyloidea</taxon>
        <taxon>Heligmosomidae</taxon>
        <taxon>Heligmosomoides</taxon>
    </lineage>
</organism>
<keyword evidence="7" id="KW-0408">Iron</keyword>
<proteinExistence type="inferred from homology"/>